<protein>
    <submittedName>
        <fullName evidence="1">Nephrocystin-4</fullName>
    </submittedName>
</protein>
<reference evidence="1" key="1">
    <citation type="journal article" date="2022" name="bioRxiv">
        <title>Genomics of Preaxostyla Flagellates Illuminates Evolutionary Transitions and the Path Towards Mitochondrial Loss.</title>
        <authorList>
            <person name="Novak L.V.F."/>
            <person name="Treitli S.C."/>
            <person name="Pyrih J."/>
            <person name="Halakuc P."/>
            <person name="Pipaliya S.V."/>
            <person name="Vacek V."/>
            <person name="Brzon O."/>
            <person name="Soukal P."/>
            <person name="Eme L."/>
            <person name="Dacks J.B."/>
            <person name="Karnkowska A."/>
            <person name="Elias M."/>
            <person name="Hampl V."/>
        </authorList>
    </citation>
    <scope>NUCLEOTIDE SEQUENCE</scope>
    <source>
        <strain evidence="1">RCP-MX</strain>
    </source>
</reference>
<accession>A0ABQ8UHD2</accession>
<sequence>MPLRSLLAFRHYPAGALGACMGCGDALGMSGEPDPVAAVSEIALEVDAPCPEGWPNKAAARPSMTSPAVRRSPICSGCGRPAGADQRAQEATCWRGGDVICRRSWFDTVSVERGGSIDSYAIVHHHLICPLLDQADALSSPAPPPAPAPPAPSTLLRAVAALCSSPRPASAAPSSGLPEAEAEAGAEAEAEVVRYFGTNEQRMAAVAQQRARKKMALLESLVRGARTHTEHLHAAFGEGCFFEVPLGNGTTRPARYQLAIEDDTIDEVGDELRVVVDNAQASYLRHLFGTETAAPLELANLTTEPDTPTSGAAAATADAPIPTASGPMSLVLQPGERVALPFFFQSLCAGDVAPPESRALAATCPALWAQAAGGAEWGQAPCGPPCDEECPLPHECGICPSPPLRGRIIRVRVTDVATRRVALHIDVVIHPRPFAVDRSFRLVHGDSEPVRARFALEHWPAPREGERLPSYKSVRFCHTRLPFTVETATTTNGGCPAPGMERLYIALYSDQPCAALAEVWELCFHARTKVDMAARVGETTRVRIAFGPLKGARVLRCVADSDAIRVTPSEFPATSMARSELTLTAKPMAPGHRFVQLNATVLSLDHVDIFKLPVFSDANPSLTPSTLPYAELQAQPPRELLAGWLVAMPCELPEVTKSMEARFTVGRSDVKGVPDQFWMDGFETTV</sequence>
<gene>
    <name evidence="1" type="ORF">PAPYR_6957</name>
</gene>
<dbReference type="InterPro" id="IPR029775">
    <property type="entry name" value="NPHP4"/>
</dbReference>
<evidence type="ECO:0000313" key="2">
    <source>
        <dbReference type="Proteomes" id="UP001141327"/>
    </source>
</evidence>
<organism evidence="1 2">
    <name type="scientific">Paratrimastix pyriformis</name>
    <dbReference type="NCBI Taxonomy" id="342808"/>
    <lineage>
        <taxon>Eukaryota</taxon>
        <taxon>Metamonada</taxon>
        <taxon>Preaxostyla</taxon>
        <taxon>Paratrimastigidae</taxon>
        <taxon>Paratrimastix</taxon>
    </lineage>
</organism>
<dbReference type="EMBL" id="JAPMOS010000044">
    <property type="protein sequence ID" value="KAJ4457593.1"/>
    <property type="molecule type" value="Genomic_DNA"/>
</dbReference>
<dbReference type="PANTHER" id="PTHR31043">
    <property type="entry name" value="NEPHROCYSTIN-4"/>
    <property type="match status" value="1"/>
</dbReference>
<dbReference type="PANTHER" id="PTHR31043:SF3">
    <property type="entry name" value="NEPHROCYSTIN-4"/>
    <property type="match status" value="1"/>
</dbReference>
<comment type="caution">
    <text evidence="1">The sequence shown here is derived from an EMBL/GenBank/DDBJ whole genome shotgun (WGS) entry which is preliminary data.</text>
</comment>
<name>A0ABQ8UHD2_9EUKA</name>
<evidence type="ECO:0000313" key="1">
    <source>
        <dbReference type="EMBL" id="KAJ4457593.1"/>
    </source>
</evidence>
<keyword evidence="2" id="KW-1185">Reference proteome</keyword>
<dbReference type="Proteomes" id="UP001141327">
    <property type="component" value="Unassembled WGS sequence"/>
</dbReference>
<proteinExistence type="predicted"/>